<organism evidence="5 6">
    <name type="scientific">Roseburia faecis</name>
    <dbReference type="NCBI Taxonomy" id="301302"/>
    <lineage>
        <taxon>Bacteria</taxon>
        <taxon>Bacillati</taxon>
        <taxon>Bacillota</taxon>
        <taxon>Clostridia</taxon>
        <taxon>Lachnospirales</taxon>
        <taxon>Lachnospiraceae</taxon>
        <taxon>Roseburia</taxon>
    </lineage>
</organism>
<evidence type="ECO:0000256" key="2">
    <source>
        <dbReference type="ARBA" id="ARBA00022741"/>
    </source>
</evidence>
<evidence type="ECO:0000256" key="1">
    <source>
        <dbReference type="ARBA" id="ARBA00022448"/>
    </source>
</evidence>
<evidence type="ECO:0000313" key="6">
    <source>
        <dbReference type="Proteomes" id="UP000095495"/>
    </source>
</evidence>
<dbReference type="InterPro" id="IPR027417">
    <property type="entry name" value="P-loop_NTPase"/>
</dbReference>
<accession>A0A173UQ61</accession>
<reference evidence="5 6" key="1">
    <citation type="submission" date="2015-09" db="EMBL/GenBank/DDBJ databases">
        <authorList>
            <consortium name="Pathogen Informatics"/>
        </authorList>
    </citation>
    <scope>NUCLEOTIDE SEQUENCE [LARGE SCALE GENOMIC DNA]</scope>
    <source>
        <strain evidence="5 6">2789STDY5608863</strain>
    </source>
</reference>
<keyword evidence="1" id="KW-0813">Transport</keyword>
<dbReference type="GO" id="GO:0005524">
    <property type="term" value="F:ATP binding"/>
    <property type="evidence" value="ECO:0007669"/>
    <property type="project" value="UniProtKB-KW"/>
</dbReference>
<dbReference type="RefSeq" id="WP_055264092.1">
    <property type="nucleotide sequence ID" value="NZ_CYXV01000017.1"/>
</dbReference>
<evidence type="ECO:0000256" key="3">
    <source>
        <dbReference type="ARBA" id="ARBA00022840"/>
    </source>
</evidence>
<dbReference type="EC" id="3.6.3.-" evidence="5"/>
<name>A0A173UQ61_9FIRM</name>
<proteinExistence type="predicted"/>
<evidence type="ECO:0000313" key="5">
    <source>
        <dbReference type="EMBL" id="CUN16954.1"/>
    </source>
</evidence>
<dbReference type="PANTHER" id="PTHR42788:SF13">
    <property type="entry name" value="ALIPHATIC SULFONATES IMPORT ATP-BINDING PROTEIN SSUB"/>
    <property type="match status" value="1"/>
</dbReference>
<gene>
    <name evidence="5" type="primary">ssuB</name>
    <name evidence="5" type="ORF">ERS852420_03171</name>
</gene>
<dbReference type="PANTHER" id="PTHR42788">
    <property type="entry name" value="TAURINE IMPORT ATP-BINDING PROTEIN-RELATED"/>
    <property type="match status" value="1"/>
</dbReference>
<dbReference type="InterPro" id="IPR017871">
    <property type="entry name" value="ABC_transporter-like_CS"/>
</dbReference>
<dbReference type="CDD" id="cd03293">
    <property type="entry name" value="ABC_NrtD_SsuB_transporters"/>
    <property type="match status" value="1"/>
</dbReference>
<dbReference type="Pfam" id="PF00005">
    <property type="entry name" value="ABC_tran"/>
    <property type="match status" value="1"/>
</dbReference>
<dbReference type="SMART" id="SM00382">
    <property type="entry name" value="AAA"/>
    <property type="match status" value="1"/>
</dbReference>
<dbReference type="SUPFAM" id="SSF52540">
    <property type="entry name" value="P-loop containing nucleoside triphosphate hydrolases"/>
    <property type="match status" value="1"/>
</dbReference>
<dbReference type="InterPro" id="IPR050166">
    <property type="entry name" value="ABC_transporter_ATP-bind"/>
</dbReference>
<dbReference type="PROSITE" id="PS50893">
    <property type="entry name" value="ABC_TRANSPORTER_2"/>
    <property type="match status" value="1"/>
</dbReference>
<dbReference type="InterPro" id="IPR003439">
    <property type="entry name" value="ABC_transporter-like_ATP-bd"/>
</dbReference>
<dbReference type="PROSITE" id="PS00211">
    <property type="entry name" value="ABC_TRANSPORTER_1"/>
    <property type="match status" value="1"/>
</dbReference>
<keyword evidence="2" id="KW-0547">Nucleotide-binding</keyword>
<dbReference type="Gene3D" id="3.40.50.300">
    <property type="entry name" value="P-loop containing nucleotide triphosphate hydrolases"/>
    <property type="match status" value="1"/>
</dbReference>
<dbReference type="AlphaFoldDB" id="A0A173UQ61"/>
<sequence length="260" mass="29004">METSNIIEVTHLNKQFLVDKQPMEVLHDISLQVKQGEFITIVGHSGCGKSTLLKIICGLVGYEDGQVERNGHPVTGPGPKCGMVFQDHRLLPWLKIKDNVGFGLGDLPKQERDEKVRKHLELVGLAGFENSYPSQLSGGMSQRAAIARGLANNPTILLLDEPFGALDALTRIQMQKEILRIQEKEGTTMVMVTHDIDEAIYLGDRIVVMSARPGEIKDIIEVDRAAAGKRSGAEFAAYKKKIYDYFFEDSDEKYEVEYVI</sequence>
<keyword evidence="3 5" id="KW-0067">ATP-binding</keyword>
<keyword evidence="5" id="KW-0378">Hydrolase</keyword>
<dbReference type="InterPro" id="IPR003593">
    <property type="entry name" value="AAA+_ATPase"/>
</dbReference>
<feature type="domain" description="ABC transporter" evidence="4">
    <location>
        <begin position="7"/>
        <end position="236"/>
    </location>
</feature>
<dbReference type="GO" id="GO:0016887">
    <property type="term" value="F:ATP hydrolysis activity"/>
    <property type="evidence" value="ECO:0007669"/>
    <property type="project" value="InterPro"/>
</dbReference>
<dbReference type="Proteomes" id="UP000095495">
    <property type="component" value="Unassembled WGS sequence"/>
</dbReference>
<evidence type="ECO:0000259" key="4">
    <source>
        <dbReference type="PROSITE" id="PS50893"/>
    </source>
</evidence>
<dbReference type="EMBL" id="CYXV01000017">
    <property type="protein sequence ID" value="CUN16954.1"/>
    <property type="molecule type" value="Genomic_DNA"/>
</dbReference>
<protein>
    <submittedName>
        <fullName evidence="5">Aliphatic sulfonates import ATP-binding protein SsuB</fullName>
        <ecNumber evidence="5">3.6.3.-</ecNumber>
    </submittedName>
</protein>